<sequence>MSGDFGWQPKLHPETIRFSSGPQSYPISLSLSRTCLLPSKMLKRSHTVVGTVTFTFRKFVPYALIAYHHFRSWSGRHKWHQILRWLLVCSINVFQHRAKNIRFISIFIFYFILLLPPSIFQRTLLHQY</sequence>
<evidence type="ECO:0000313" key="2">
    <source>
        <dbReference type="EMBL" id="KIK45248.1"/>
    </source>
</evidence>
<evidence type="ECO:0000313" key="3">
    <source>
        <dbReference type="Proteomes" id="UP000054485"/>
    </source>
</evidence>
<name>A0A0D0BQ59_9AGAM</name>
<keyword evidence="1" id="KW-1133">Transmembrane helix</keyword>
<dbReference type="InParanoid" id="A0A0D0BQ59"/>
<accession>A0A0D0BQ59</accession>
<gene>
    <name evidence="2" type="ORF">CY34DRAFT_556267</name>
</gene>
<keyword evidence="1" id="KW-0472">Membrane</keyword>
<feature type="transmembrane region" description="Helical" evidence="1">
    <location>
        <begin position="101"/>
        <end position="120"/>
    </location>
</feature>
<dbReference type="AlphaFoldDB" id="A0A0D0BQ59"/>
<dbReference type="HOGENOM" id="CLU_1961036_0_0_1"/>
<organism evidence="2 3">
    <name type="scientific">Suillus luteus UH-Slu-Lm8-n1</name>
    <dbReference type="NCBI Taxonomy" id="930992"/>
    <lineage>
        <taxon>Eukaryota</taxon>
        <taxon>Fungi</taxon>
        <taxon>Dikarya</taxon>
        <taxon>Basidiomycota</taxon>
        <taxon>Agaricomycotina</taxon>
        <taxon>Agaricomycetes</taxon>
        <taxon>Agaricomycetidae</taxon>
        <taxon>Boletales</taxon>
        <taxon>Suillineae</taxon>
        <taxon>Suillaceae</taxon>
        <taxon>Suillus</taxon>
    </lineage>
</organism>
<evidence type="ECO:0000256" key="1">
    <source>
        <dbReference type="SAM" id="Phobius"/>
    </source>
</evidence>
<dbReference type="EMBL" id="KN835176">
    <property type="protein sequence ID" value="KIK45248.1"/>
    <property type="molecule type" value="Genomic_DNA"/>
</dbReference>
<keyword evidence="1" id="KW-0812">Transmembrane</keyword>
<keyword evidence="3" id="KW-1185">Reference proteome</keyword>
<dbReference type="Proteomes" id="UP000054485">
    <property type="component" value="Unassembled WGS sequence"/>
</dbReference>
<proteinExistence type="predicted"/>
<protein>
    <submittedName>
        <fullName evidence="2">Uncharacterized protein</fullName>
    </submittedName>
</protein>
<reference evidence="3" key="2">
    <citation type="submission" date="2015-01" db="EMBL/GenBank/DDBJ databases">
        <title>Evolutionary Origins and Diversification of the Mycorrhizal Mutualists.</title>
        <authorList>
            <consortium name="DOE Joint Genome Institute"/>
            <consortium name="Mycorrhizal Genomics Consortium"/>
            <person name="Kohler A."/>
            <person name="Kuo A."/>
            <person name="Nagy L.G."/>
            <person name="Floudas D."/>
            <person name="Copeland A."/>
            <person name="Barry K.W."/>
            <person name="Cichocki N."/>
            <person name="Veneault-Fourrey C."/>
            <person name="LaButti K."/>
            <person name="Lindquist E.A."/>
            <person name="Lipzen A."/>
            <person name="Lundell T."/>
            <person name="Morin E."/>
            <person name="Murat C."/>
            <person name="Riley R."/>
            <person name="Ohm R."/>
            <person name="Sun H."/>
            <person name="Tunlid A."/>
            <person name="Henrissat B."/>
            <person name="Grigoriev I.V."/>
            <person name="Hibbett D.S."/>
            <person name="Martin F."/>
        </authorList>
    </citation>
    <scope>NUCLEOTIDE SEQUENCE [LARGE SCALE GENOMIC DNA]</scope>
    <source>
        <strain evidence="3">UH-Slu-Lm8-n1</strain>
    </source>
</reference>
<reference evidence="2 3" key="1">
    <citation type="submission" date="2014-04" db="EMBL/GenBank/DDBJ databases">
        <authorList>
            <consortium name="DOE Joint Genome Institute"/>
            <person name="Kuo A."/>
            <person name="Ruytinx J."/>
            <person name="Rineau F."/>
            <person name="Colpaert J."/>
            <person name="Kohler A."/>
            <person name="Nagy L.G."/>
            <person name="Floudas D."/>
            <person name="Copeland A."/>
            <person name="Barry K.W."/>
            <person name="Cichocki N."/>
            <person name="Veneault-Fourrey C."/>
            <person name="LaButti K."/>
            <person name="Lindquist E.A."/>
            <person name="Lipzen A."/>
            <person name="Lundell T."/>
            <person name="Morin E."/>
            <person name="Murat C."/>
            <person name="Sun H."/>
            <person name="Tunlid A."/>
            <person name="Henrissat B."/>
            <person name="Grigoriev I.V."/>
            <person name="Hibbett D.S."/>
            <person name="Martin F."/>
            <person name="Nordberg H.P."/>
            <person name="Cantor M.N."/>
            <person name="Hua S.X."/>
        </authorList>
    </citation>
    <scope>NUCLEOTIDE SEQUENCE [LARGE SCALE GENOMIC DNA]</scope>
    <source>
        <strain evidence="2 3">UH-Slu-Lm8-n1</strain>
    </source>
</reference>